<keyword evidence="3" id="KW-1185">Reference proteome</keyword>
<dbReference type="GO" id="GO:0016628">
    <property type="term" value="F:oxidoreductase activity, acting on the CH-CH group of donors, NAD or NADP as acceptor"/>
    <property type="evidence" value="ECO:0007669"/>
    <property type="project" value="InterPro"/>
</dbReference>
<reference evidence="4" key="1">
    <citation type="submission" date="2025-08" db="UniProtKB">
        <authorList>
            <consortium name="RefSeq"/>
        </authorList>
    </citation>
    <scope>IDENTIFICATION</scope>
    <source>
        <strain evidence="4">OHB3-1</strain>
    </source>
</reference>
<dbReference type="KEGG" id="mcha:111018200"/>
<dbReference type="InterPro" id="IPR013149">
    <property type="entry name" value="ADH-like_C"/>
</dbReference>
<evidence type="ECO:0000313" key="3">
    <source>
        <dbReference type="Proteomes" id="UP000504603"/>
    </source>
</evidence>
<evidence type="ECO:0000259" key="2">
    <source>
        <dbReference type="SMART" id="SM00829"/>
    </source>
</evidence>
<dbReference type="InterPro" id="IPR036291">
    <property type="entry name" value="NAD(P)-bd_dom_sf"/>
</dbReference>
<dbReference type="OrthoDB" id="809632at2759"/>
<dbReference type="InterPro" id="IPR020843">
    <property type="entry name" value="ER"/>
</dbReference>
<proteinExistence type="predicted"/>
<dbReference type="InterPro" id="IPR041694">
    <property type="entry name" value="ADH_N_2"/>
</dbReference>
<feature type="domain" description="Enoyl reductase (ER)" evidence="2">
    <location>
        <begin position="57"/>
        <end position="338"/>
    </location>
</feature>
<dbReference type="SUPFAM" id="SSF51735">
    <property type="entry name" value="NAD(P)-binding Rossmann-fold domains"/>
    <property type="match status" value="1"/>
</dbReference>
<dbReference type="Gene3D" id="3.40.50.720">
    <property type="entry name" value="NAD(P)-binding Rossmann-like Domain"/>
    <property type="match status" value="1"/>
</dbReference>
<dbReference type="InterPro" id="IPR045010">
    <property type="entry name" value="MDR_fam"/>
</dbReference>
<sequence length="342" mass="37858">MAEVENKQVIFKGYINGVPQVTDFELKIGKRKLEAPKGSGDFLVKNLFLSCDPYMRGRMRDFHDSYIPPYVPGQVVEGFGVSEVLDSDDANFKTGDIVSGITFWEDYSLMNKRSIQLRKLQPDNLPLSFHVGLLGMPGFTAYAGFFEVCSPKKGEKVFVSAASGAVGQLVGQLAKLHGCYVVGSAGTKEKVDILKGKLGFDEAFNYKEESDLNATLKRCFPEGIDIYFDNVGGDMLDAALCNMRVHGRIAVCGVISQNSISNPKGISNLWNLIPKRVNMKGFLQSDYLHLFPRFYEQVSNYYKQGKVVYIEDVKEGLENAPAAFVGLFTGDNLGKQVVRVAH</sequence>
<name>A0A6J1D7Z9_MOMCH</name>
<dbReference type="CDD" id="cd08295">
    <property type="entry name" value="double_bond_reductase_like"/>
    <property type="match status" value="1"/>
</dbReference>
<evidence type="ECO:0000256" key="1">
    <source>
        <dbReference type="ARBA" id="ARBA00023002"/>
    </source>
</evidence>
<dbReference type="Pfam" id="PF00107">
    <property type="entry name" value="ADH_zinc_N"/>
    <property type="match status" value="1"/>
</dbReference>
<dbReference type="Pfam" id="PF16884">
    <property type="entry name" value="ADH_N_2"/>
    <property type="match status" value="1"/>
</dbReference>
<accession>A0A6J1D7Z9</accession>
<dbReference type="PANTHER" id="PTHR43205:SF35">
    <property type="entry name" value="ZINC-BINDING DEHYDROGENASE FAMILY PROTEIN"/>
    <property type="match status" value="1"/>
</dbReference>
<organism evidence="3 4">
    <name type="scientific">Momordica charantia</name>
    <name type="common">Bitter gourd</name>
    <name type="synonym">Balsam pear</name>
    <dbReference type="NCBI Taxonomy" id="3673"/>
    <lineage>
        <taxon>Eukaryota</taxon>
        <taxon>Viridiplantae</taxon>
        <taxon>Streptophyta</taxon>
        <taxon>Embryophyta</taxon>
        <taxon>Tracheophyta</taxon>
        <taxon>Spermatophyta</taxon>
        <taxon>Magnoliopsida</taxon>
        <taxon>eudicotyledons</taxon>
        <taxon>Gunneridae</taxon>
        <taxon>Pentapetalae</taxon>
        <taxon>rosids</taxon>
        <taxon>fabids</taxon>
        <taxon>Cucurbitales</taxon>
        <taxon>Cucurbitaceae</taxon>
        <taxon>Momordiceae</taxon>
        <taxon>Momordica</taxon>
    </lineage>
</organism>
<dbReference type="Proteomes" id="UP000504603">
    <property type="component" value="Unplaced"/>
</dbReference>
<protein>
    <submittedName>
        <fullName evidence="4">2-alkenal reductase (NADP(+)-dependent)</fullName>
    </submittedName>
</protein>
<dbReference type="SUPFAM" id="SSF50129">
    <property type="entry name" value="GroES-like"/>
    <property type="match status" value="2"/>
</dbReference>
<dbReference type="PANTHER" id="PTHR43205">
    <property type="entry name" value="PROSTAGLANDIN REDUCTASE"/>
    <property type="match status" value="1"/>
</dbReference>
<dbReference type="InterPro" id="IPR011032">
    <property type="entry name" value="GroES-like_sf"/>
</dbReference>
<dbReference type="FunFam" id="3.40.50.720:FF:000121">
    <property type="entry name" value="Prostaglandin reductase 2"/>
    <property type="match status" value="1"/>
</dbReference>
<dbReference type="AlphaFoldDB" id="A0A6J1D7Z9"/>
<dbReference type="GeneID" id="111018200"/>
<gene>
    <name evidence="4" type="primary">LOC111018200</name>
</gene>
<evidence type="ECO:0000313" key="4">
    <source>
        <dbReference type="RefSeq" id="XP_022149898.1"/>
    </source>
</evidence>
<keyword evidence="1" id="KW-0560">Oxidoreductase</keyword>
<dbReference type="Gene3D" id="3.90.180.10">
    <property type="entry name" value="Medium-chain alcohol dehydrogenases, catalytic domain"/>
    <property type="match status" value="1"/>
</dbReference>
<dbReference type="SMART" id="SM00829">
    <property type="entry name" value="PKS_ER"/>
    <property type="match status" value="1"/>
</dbReference>
<dbReference type="RefSeq" id="XP_022149898.1">
    <property type="nucleotide sequence ID" value="XM_022294206.1"/>
</dbReference>